<dbReference type="Proteomes" id="UP000033202">
    <property type="component" value="Unassembled WGS sequence"/>
</dbReference>
<dbReference type="RefSeq" id="WP_046348785.1">
    <property type="nucleotide sequence ID" value="NZ_BBWU01000042.1"/>
</dbReference>
<organism evidence="1 2">
    <name type="scientific">Sphingomonas changbaiensis NBRC 104936</name>
    <dbReference type="NCBI Taxonomy" id="1219043"/>
    <lineage>
        <taxon>Bacteria</taxon>
        <taxon>Pseudomonadati</taxon>
        <taxon>Pseudomonadota</taxon>
        <taxon>Alphaproteobacteria</taxon>
        <taxon>Sphingomonadales</taxon>
        <taxon>Sphingomonadaceae</taxon>
        <taxon>Sphingomonas</taxon>
    </lineage>
</organism>
<comment type="caution">
    <text evidence="1">The sequence shown here is derived from an EMBL/GenBank/DDBJ whole genome shotgun (WGS) entry which is preliminary data.</text>
</comment>
<dbReference type="OrthoDB" id="7192139at2"/>
<dbReference type="STRING" id="1219043.SCH01S_42_00170"/>
<dbReference type="AlphaFoldDB" id="A0A0E9MR03"/>
<keyword evidence="2" id="KW-1185">Reference proteome</keyword>
<dbReference type="Gene3D" id="3.40.50.1000">
    <property type="entry name" value="HAD superfamily/HAD-like"/>
    <property type="match status" value="1"/>
</dbReference>
<evidence type="ECO:0000313" key="2">
    <source>
        <dbReference type="Proteomes" id="UP000033202"/>
    </source>
</evidence>
<dbReference type="InterPro" id="IPR036412">
    <property type="entry name" value="HAD-like_sf"/>
</dbReference>
<dbReference type="EMBL" id="BBWU01000042">
    <property type="protein sequence ID" value="GAO39974.1"/>
    <property type="molecule type" value="Genomic_DNA"/>
</dbReference>
<protein>
    <recommendedName>
        <fullName evidence="3">HAD family hydrolase</fullName>
    </recommendedName>
</protein>
<sequence>MSRPLLITDCDEVLLHMVSHFRDWLDEAHGVDFDLSAGDYSRAVRRRETGEPLPREETWPLLNGFFETEMHRQTLVPHAREALTELASIADIVVLTNLLDEHQERRIAQLEAVGIQHRVLCNQGGKGTPVVQLLDEYAPSAAVFVDDLALHHASVEKAAPQVFRLHMVAEPELAAIMPPAPAAHARIDDWADAKGWIRARLTSGLDARTLPMIGESA</sequence>
<accession>A0A0E9MR03</accession>
<gene>
    <name evidence="1" type="ORF">SCH01S_42_00170</name>
</gene>
<evidence type="ECO:0000313" key="1">
    <source>
        <dbReference type="EMBL" id="GAO39974.1"/>
    </source>
</evidence>
<proteinExistence type="predicted"/>
<evidence type="ECO:0008006" key="3">
    <source>
        <dbReference type="Google" id="ProtNLM"/>
    </source>
</evidence>
<dbReference type="InterPro" id="IPR023214">
    <property type="entry name" value="HAD_sf"/>
</dbReference>
<dbReference type="SUPFAM" id="SSF56784">
    <property type="entry name" value="HAD-like"/>
    <property type="match status" value="1"/>
</dbReference>
<name>A0A0E9MR03_9SPHN</name>
<reference evidence="1 2" key="1">
    <citation type="submission" date="2015-04" db="EMBL/GenBank/DDBJ databases">
        <title>Whole genome shotgun sequence of Sphingomonas changbaiensis NBRC 104936.</title>
        <authorList>
            <person name="Katano-Makiyama Y."/>
            <person name="Hosoyama A."/>
            <person name="Hashimoto M."/>
            <person name="Noguchi M."/>
            <person name="Tsuchikane K."/>
            <person name="Ohji S."/>
            <person name="Yamazoe A."/>
            <person name="Ichikawa N."/>
            <person name="Kimura A."/>
            <person name="Fujita N."/>
        </authorList>
    </citation>
    <scope>NUCLEOTIDE SEQUENCE [LARGE SCALE GENOMIC DNA]</scope>
    <source>
        <strain evidence="1 2">NBRC 104936</strain>
    </source>
</reference>